<dbReference type="AlphaFoldDB" id="F6I3Q1"/>
<dbReference type="STRING" id="29760.F6I3Q1"/>
<evidence type="ECO:0000313" key="2">
    <source>
        <dbReference type="Proteomes" id="UP000009183"/>
    </source>
</evidence>
<keyword evidence="2" id="KW-1185">Reference proteome</keyword>
<dbReference type="EMBL" id="FN596742">
    <property type="protein sequence ID" value="CCB61561.1"/>
    <property type="molecule type" value="Genomic_DNA"/>
</dbReference>
<gene>
    <name evidence="1" type="ordered locus">VIT_08s0032g00940</name>
</gene>
<name>F6I3Q1_VITVI</name>
<protein>
    <submittedName>
        <fullName evidence="1">Uncharacterized protein</fullName>
    </submittedName>
</protein>
<evidence type="ECO:0000313" key="1">
    <source>
        <dbReference type="EMBL" id="CCB61561.1"/>
    </source>
</evidence>
<dbReference type="PANTHER" id="PTHR43888">
    <property type="entry name" value="DNAJ-LIKE-2, ISOFORM A-RELATED"/>
    <property type="match status" value="1"/>
</dbReference>
<dbReference type="HOGENOM" id="CLU_2908691_0_0_1"/>
<dbReference type="eggNOG" id="KOG0712">
    <property type="taxonomic scope" value="Eukaryota"/>
</dbReference>
<dbReference type="GO" id="GO:0030544">
    <property type="term" value="F:Hsp70 protein binding"/>
    <property type="evidence" value="ECO:0007669"/>
    <property type="project" value="InterPro"/>
</dbReference>
<organism evidence="1 2">
    <name type="scientific">Vitis vinifera</name>
    <name type="common">Grape</name>
    <dbReference type="NCBI Taxonomy" id="29760"/>
    <lineage>
        <taxon>Eukaryota</taxon>
        <taxon>Viridiplantae</taxon>
        <taxon>Streptophyta</taxon>
        <taxon>Embryophyta</taxon>
        <taxon>Tracheophyta</taxon>
        <taxon>Spermatophyta</taxon>
        <taxon>Magnoliopsida</taxon>
        <taxon>eudicotyledons</taxon>
        <taxon>Gunneridae</taxon>
        <taxon>Pentapetalae</taxon>
        <taxon>rosids</taxon>
        <taxon>Vitales</taxon>
        <taxon>Vitaceae</taxon>
        <taxon>Viteae</taxon>
        <taxon>Vitis</taxon>
    </lineage>
</organism>
<proteinExistence type="predicted"/>
<dbReference type="InterPro" id="IPR044713">
    <property type="entry name" value="DNJA1/2-like"/>
</dbReference>
<dbReference type="PaxDb" id="29760-VIT_08s0032g00940.t01"/>
<dbReference type="OrthoDB" id="550424at2759"/>
<accession>F6I3Q1</accession>
<sequence>MKDKLYIHFVVDFPYSLNMDQCKALEAVLHPRTLIQLTDIDIDECEETMLHDVNIDECEKTT</sequence>
<dbReference type="InParanoid" id="F6I3Q1"/>
<dbReference type="GO" id="GO:0006457">
    <property type="term" value="P:protein folding"/>
    <property type="evidence" value="ECO:0007669"/>
    <property type="project" value="InterPro"/>
</dbReference>
<reference evidence="2" key="1">
    <citation type="journal article" date="2007" name="Nature">
        <title>The grapevine genome sequence suggests ancestral hexaploidization in major angiosperm phyla.</title>
        <authorList>
            <consortium name="The French-Italian Public Consortium for Grapevine Genome Characterization."/>
            <person name="Jaillon O."/>
            <person name="Aury J.-M."/>
            <person name="Noel B."/>
            <person name="Policriti A."/>
            <person name="Clepet C."/>
            <person name="Casagrande A."/>
            <person name="Choisne N."/>
            <person name="Aubourg S."/>
            <person name="Vitulo N."/>
            <person name="Jubin C."/>
            <person name="Vezzi A."/>
            <person name="Legeai F."/>
            <person name="Hugueney P."/>
            <person name="Dasilva C."/>
            <person name="Horner D."/>
            <person name="Mica E."/>
            <person name="Jublot D."/>
            <person name="Poulain J."/>
            <person name="Bruyere C."/>
            <person name="Billault A."/>
            <person name="Segurens B."/>
            <person name="Gouyvenoux M."/>
            <person name="Ugarte E."/>
            <person name="Cattonaro F."/>
            <person name="Anthouard V."/>
            <person name="Vico V."/>
            <person name="Del Fabbro C."/>
            <person name="Alaux M."/>
            <person name="Di Gaspero G."/>
            <person name="Dumas V."/>
            <person name="Felice N."/>
            <person name="Paillard S."/>
            <person name="Juman I."/>
            <person name="Moroldo M."/>
            <person name="Scalabrin S."/>
            <person name="Canaguier A."/>
            <person name="Le Clainche I."/>
            <person name="Malacrida G."/>
            <person name="Durand E."/>
            <person name="Pesole G."/>
            <person name="Laucou V."/>
            <person name="Chatelet P."/>
            <person name="Merdinoglu D."/>
            <person name="Delledonne M."/>
            <person name="Pezzotti M."/>
            <person name="Lecharny A."/>
            <person name="Scarpelli C."/>
            <person name="Artiguenave F."/>
            <person name="Pe M.E."/>
            <person name="Valle G."/>
            <person name="Morgante M."/>
            <person name="Caboche M."/>
            <person name="Adam-Blondon A.-F."/>
            <person name="Weissenbach J."/>
            <person name="Quetier F."/>
            <person name="Wincker P."/>
        </authorList>
    </citation>
    <scope>NUCLEOTIDE SEQUENCE [LARGE SCALE GENOMIC DNA]</scope>
    <source>
        <strain evidence="2">cv. Pinot noir / PN40024</strain>
    </source>
</reference>
<dbReference type="Proteomes" id="UP000009183">
    <property type="component" value="Chromosome 8"/>
</dbReference>